<organism evidence="7 8">
    <name type="scientific">Hominiventricola filiformis</name>
    <dbReference type="NCBI Taxonomy" id="2885352"/>
    <lineage>
        <taxon>Bacteria</taxon>
        <taxon>Bacillati</taxon>
        <taxon>Bacillota</taxon>
        <taxon>Clostridia</taxon>
        <taxon>Lachnospirales</taxon>
        <taxon>Lachnospiraceae</taxon>
        <taxon>Hominiventricola</taxon>
    </lineage>
</organism>
<evidence type="ECO:0000256" key="4">
    <source>
        <dbReference type="SAM" id="MobiDB-lite"/>
    </source>
</evidence>
<dbReference type="PANTHER" id="PTHR46847:SF1">
    <property type="entry name" value="D-ALLOSE-BINDING PERIPLASMIC PROTEIN-RELATED"/>
    <property type="match status" value="1"/>
</dbReference>
<evidence type="ECO:0000313" key="8">
    <source>
        <dbReference type="Proteomes" id="UP001198220"/>
    </source>
</evidence>
<feature type="chain" id="PRO_5041933904" evidence="5">
    <location>
        <begin position="21"/>
        <end position="331"/>
    </location>
</feature>
<dbReference type="Pfam" id="PF13407">
    <property type="entry name" value="Peripla_BP_4"/>
    <property type="match status" value="1"/>
</dbReference>
<reference evidence="7 8" key="1">
    <citation type="submission" date="2021-10" db="EMBL/GenBank/DDBJ databases">
        <title>Anaerobic single-cell dispensing facilitates the cultivation of human gut bacteria.</title>
        <authorList>
            <person name="Afrizal A."/>
        </authorList>
    </citation>
    <scope>NUCLEOTIDE SEQUENCE [LARGE SCALE GENOMIC DNA]</scope>
    <source>
        <strain evidence="7 8">CLA-AA-H276</strain>
    </source>
</reference>
<dbReference type="InterPro" id="IPR025997">
    <property type="entry name" value="SBP_2_dom"/>
</dbReference>
<keyword evidence="3 5" id="KW-0732">Signal</keyword>
<comment type="similarity">
    <text evidence="2">Belongs to the bacterial solute-binding protein 2 family.</text>
</comment>
<feature type="compositionally biased region" description="Polar residues" evidence="4">
    <location>
        <begin position="27"/>
        <end position="37"/>
    </location>
</feature>
<evidence type="ECO:0000256" key="1">
    <source>
        <dbReference type="ARBA" id="ARBA00004196"/>
    </source>
</evidence>
<evidence type="ECO:0000256" key="2">
    <source>
        <dbReference type="ARBA" id="ARBA00007639"/>
    </source>
</evidence>
<feature type="signal peptide" evidence="5">
    <location>
        <begin position="1"/>
        <end position="20"/>
    </location>
</feature>
<sequence length="331" mass="35463">MKTKQVGLLMAAVMAVSMIAGCGGSKEASTATDTSNEAAADQQENDSQDGKYTIAMITYSLAEEFGVDALKGAQEKAAELGVNLVYQDPAADMQKDIAIMEDLITQGVDAICISPIDAQAIAPYIDKARENGVVVVNWDIETQAEVDAKVLTDNFEGGALGAEYLVEKMGTQGKVLVVTDLESVTSTYERNKGFEDKMAEIAPDVEIVEQLSSGTRDTHRTTVENMLQAHPDITGIFCADGDRTLGAYVACQANNRQDVLIAGYDATPEQKEIMQQDGAECNMICATNLHPDNLGKVSTEIAYKILEGEEVPELTMSDIDLMKAEDVAAGK</sequence>
<gene>
    <name evidence="7" type="ORF">LKD36_09130</name>
</gene>
<comment type="subcellular location">
    <subcellularLocation>
        <location evidence="1">Cell envelope</location>
    </subcellularLocation>
</comment>
<dbReference type="Gene3D" id="3.40.50.2300">
    <property type="match status" value="2"/>
</dbReference>
<keyword evidence="8" id="KW-1185">Reference proteome</keyword>
<evidence type="ECO:0000259" key="6">
    <source>
        <dbReference type="Pfam" id="PF13407"/>
    </source>
</evidence>
<comment type="caution">
    <text evidence="7">The sequence shown here is derived from an EMBL/GenBank/DDBJ whole genome shotgun (WGS) entry which is preliminary data.</text>
</comment>
<dbReference type="CDD" id="cd01536">
    <property type="entry name" value="PBP1_ABC_sugar_binding-like"/>
    <property type="match status" value="1"/>
</dbReference>
<dbReference type="GO" id="GO:0030313">
    <property type="term" value="C:cell envelope"/>
    <property type="evidence" value="ECO:0007669"/>
    <property type="project" value="UniProtKB-SubCell"/>
</dbReference>
<feature type="domain" description="Periplasmic binding protein" evidence="6">
    <location>
        <begin position="54"/>
        <end position="310"/>
    </location>
</feature>
<name>A0AAE3A852_9FIRM</name>
<dbReference type="RefSeq" id="WP_308459444.1">
    <property type="nucleotide sequence ID" value="NZ_JAJEPS010000007.1"/>
</dbReference>
<protein>
    <submittedName>
        <fullName evidence="7">Sugar ABC transporter substrate-binding protein</fullName>
    </submittedName>
</protein>
<dbReference type="AlphaFoldDB" id="A0AAE3A852"/>
<proteinExistence type="inferred from homology"/>
<evidence type="ECO:0000256" key="5">
    <source>
        <dbReference type="SAM" id="SignalP"/>
    </source>
</evidence>
<dbReference type="InterPro" id="IPR028082">
    <property type="entry name" value="Peripla_BP_I"/>
</dbReference>
<evidence type="ECO:0000313" key="7">
    <source>
        <dbReference type="EMBL" id="MCC2126344.1"/>
    </source>
</evidence>
<dbReference type="SUPFAM" id="SSF53822">
    <property type="entry name" value="Periplasmic binding protein-like I"/>
    <property type="match status" value="1"/>
</dbReference>
<dbReference type="EMBL" id="JAJEPS010000007">
    <property type="protein sequence ID" value="MCC2126344.1"/>
    <property type="molecule type" value="Genomic_DNA"/>
</dbReference>
<dbReference type="PROSITE" id="PS51257">
    <property type="entry name" value="PROKAR_LIPOPROTEIN"/>
    <property type="match status" value="1"/>
</dbReference>
<evidence type="ECO:0000256" key="3">
    <source>
        <dbReference type="ARBA" id="ARBA00022729"/>
    </source>
</evidence>
<dbReference type="GO" id="GO:0030246">
    <property type="term" value="F:carbohydrate binding"/>
    <property type="evidence" value="ECO:0007669"/>
    <property type="project" value="UniProtKB-ARBA"/>
</dbReference>
<feature type="region of interest" description="Disordered" evidence="4">
    <location>
        <begin position="26"/>
        <end position="47"/>
    </location>
</feature>
<dbReference type="Proteomes" id="UP001198220">
    <property type="component" value="Unassembled WGS sequence"/>
</dbReference>
<accession>A0AAE3A852</accession>
<dbReference type="PANTHER" id="PTHR46847">
    <property type="entry name" value="D-ALLOSE-BINDING PERIPLASMIC PROTEIN-RELATED"/>
    <property type="match status" value="1"/>
</dbReference>